<evidence type="ECO:0000313" key="4">
    <source>
        <dbReference type="Proteomes" id="UP001374579"/>
    </source>
</evidence>
<dbReference type="AlphaFoldDB" id="A0AAN9B712"/>
<sequence length="309" mass="33658">MAGADDTKFEFSKIADGIAGAEGPVFDTKGNFYMVAPSVEKNGKHAGQVLKVDLNTGKTTLVCEPSVGEDGGVPAGCQCDKEGNIYVADMRLGILKVTPSGQYQQLFKVDSEGRTMQGCNDCSFDYNGNLWVTGPAGDIAPSEYRRSFEAPFGSVYCLTKPGKVIRIDTGLWFPNGLAVRHDESGEACQLIVAETPTKLLWSYDIKGPGLVSNKREWAKLPGNLEGGADGMDFDDKGNLLVAHWGTGHIEVFSPEGGSPAKRIPTPFKTPSNLHFQPKSRTVYMTEHDNNGLWKFEWETCGMPQFCEKE</sequence>
<evidence type="ECO:0000259" key="2">
    <source>
        <dbReference type="Pfam" id="PF08450"/>
    </source>
</evidence>
<evidence type="ECO:0000256" key="1">
    <source>
        <dbReference type="ARBA" id="ARBA00022801"/>
    </source>
</evidence>
<evidence type="ECO:0000313" key="3">
    <source>
        <dbReference type="EMBL" id="KAK7099756.1"/>
    </source>
</evidence>
<organism evidence="3 4">
    <name type="scientific">Littorina saxatilis</name>
    <dbReference type="NCBI Taxonomy" id="31220"/>
    <lineage>
        <taxon>Eukaryota</taxon>
        <taxon>Metazoa</taxon>
        <taxon>Spiralia</taxon>
        <taxon>Lophotrochozoa</taxon>
        <taxon>Mollusca</taxon>
        <taxon>Gastropoda</taxon>
        <taxon>Caenogastropoda</taxon>
        <taxon>Littorinimorpha</taxon>
        <taxon>Littorinoidea</taxon>
        <taxon>Littorinidae</taxon>
        <taxon>Littorina</taxon>
    </lineage>
</organism>
<dbReference type="PANTHER" id="PTHR47572">
    <property type="entry name" value="LIPOPROTEIN-RELATED"/>
    <property type="match status" value="1"/>
</dbReference>
<keyword evidence="1" id="KW-0378">Hydrolase</keyword>
<name>A0AAN9B712_9CAEN</name>
<dbReference type="Gene3D" id="2.120.10.30">
    <property type="entry name" value="TolB, C-terminal domain"/>
    <property type="match status" value="1"/>
</dbReference>
<dbReference type="InterPro" id="IPR011042">
    <property type="entry name" value="6-blade_b-propeller_TolB-like"/>
</dbReference>
<proteinExistence type="predicted"/>
<accession>A0AAN9B712</accession>
<gene>
    <name evidence="3" type="ORF">V1264_022814</name>
</gene>
<dbReference type="Pfam" id="PF08450">
    <property type="entry name" value="SGL"/>
    <property type="match status" value="1"/>
</dbReference>
<dbReference type="PANTHER" id="PTHR47572:SF4">
    <property type="entry name" value="LACTONASE DRP35"/>
    <property type="match status" value="1"/>
</dbReference>
<dbReference type="Proteomes" id="UP001374579">
    <property type="component" value="Unassembled WGS sequence"/>
</dbReference>
<dbReference type="InterPro" id="IPR013658">
    <property type="entry name" value="SGL"/>
</dbReference>
<dbReference type="GO" id="GO:0016787">
    <property type="term" value="F:hydrolase activity"/>
    <property type="evidence" value="ECO:0007669"/>
    <property type="project" value="UniProtKB-KW"/>
</dbReference>
<dbReference type="SUPFAM" id="SSF63829">
    <property type="entry name" value="Calcium-dependent phosphotriesterase"/>
    <property type="match status" value="1"/>
</dbReference>
<dbReference type="EMBL" id="JBAMIC010000011">
    <property type="protein sequence ID" value="KAK7099756.1"/>
    <property type="molecule type" value="Genomic_DNA"/>
</dbReference>
<dbReference type="InterPro" id="IPR051262">
    <property type="entry name" value="SMP-30/CGR1_Lactonase"/>
</dbReference>
<feature type="domain" description="SMP-30/Gluconolactonase/LRE-like region" evidence="2">
    <location>
        <begin position="22"/>
        <end position="286"/>
    </location>
</feature>
<keyword evidence="4" id="KW-1185">Reference proteome</keyword>
<reference evidence="3 4" key="1">
    <citation type="submission" date="2024-02" db="EMBL/GenBank/DDBJ databases">
        <title>Chromosome-scale genome assembly of the rough periwinkle Littorina saxatilis.</title>
        <authorList>
            <person name="De Jode A."/>
            <person name="Faria R."/>
            <person name="Formenti G."/>
            <person name="Sims Y."/>
            <person name="Smith T.P."/>
            <person name="Tracey A."/>
            <person name="Wood J.M.D."/>
            <person name="Zagrodzka Z.B."/>
            <person name="Johannesson K."/>
            <person name="Butlin R.K."/>
            <person name="Leder E.H."/>
        </authorList>
    </citation>
    <scope>NUCLEOTIDE SEQUENCE [LARGE SCALE GENOMIC DNA]</scope>
    <source>
        <strain evidence="3">Snail1</strain>
        <tissue evidence="3">Muscle</tissue>
    </source>
</reference>
<protein>
    <recommendedName>
        <fullName evidence="2">SMP-30/Gluconolactonase/LRE-like region domain-containing protein</fullName>
    </recommendedName>
</protein>
<comment type="caution">
    <text evidence="3">The sequence shown here is derived from an EMBL/GenBank/DDBJ whole genome shotgun (WGS) entry which is preliminary data.</text>
</comment>